<protein>
    <recommendedName>
        <fullName evidence="7">Protein-methionine-sulfoxide reductase heme-binding subunit MsrQ</fullName>
    </recommendedName>
    <alternativeName>
        <fullName evidence="7">Flavocytochrome MsrQ</fullName>
    </alternativeName>
</protein>
<dbReference type="PANTHER" id="PTHR36964:SF1">
    <property type="entry name" value="PROTEIN-METHIONINE-SULFOXIDE REDUCTASE HEME-BINDING SUBUNIT MSRQ"/>
    <property type="match status" value="1"/>
</dbReference>
<evidence type="ECO:0000256" key="2">
    <source>
        <dbReference type="ARBA" id="ARBA00022448"/>
    </source>
</evidence>
<name>A0ABQ0GVR8_9HYPH</name>
<keyword evidence="7" id="KW-0349">Heme</keyword>
<comment type="similarity">
    <text evidence="7">Belongs to the MsrQ family.</text>
</comment>
<keyword evidence="7" id="KW-0288">FMN</keyword>
<comment type="cofactor">
    <cofactor evidence="7">
        <name>FMN</name>
        <dbReference type="ChEBI" id="CHEBI:58210"/>
    </cofactor>
    <text evidence="7">Binds 1 FMN per subunit.</text>
</comment>
<dbReference type="PANTHER" id="PTHR36964">
    <property type="entry name" value="PROTEIN-METHIONINE-SULFOXIDE REDUCTASE HEME-BINDING SUBUNIT MSRQ"/>
    <property type="match status" value="1"/>
</dbReference>
<dbReference type="Pfam" id="PF01794">
    <property type="entry name" value="Ferric_reduct"/>
    <property type="match status" value="1"/>
</dbReference>
<feature type="transmembrane region" description="Helical" evidence="7">
    <location>
        <begin position="180"/>
        <end position="196"/>
    </location>
</feature>
<evidence type="ECO:0000256" key="5">
    <source>
        <dbReference type="ARBA" id="ARBA00023004"/>
    </source>
</evidence>
<evidence type="ECO:0000313" key="10">
    <source>
        <dbReference type="Proteomes" id="UP001628091"/>
    </source>
</evidence>
<dbReference type="EMBL" id="BAAFZP010000001">
    <property type="protein sequence ID" value="GAB1580762.1"/>
    <property type="molecule type" value="Genomic_DNA"/>
</dbReference>
<accession>A0ABQ0GVR8</accession>
<comment type="subunit">
    <text evidence="7">Heterodimer of a catalytic subunit (MsrP) and a heme-binding subunit (MsrQ).</text>
</comment>
<feature type="transmembrane region" description="Helical" evidence="7">
    <location>
        <begin position="16"/>
        <end position="34"/>
    </location>
</feature>
<reference evidence="9 10" key="1">
    <citation type="submission" date="2024-10" db="EMBL/GenBank/DDBJ databases">
        <title>Isolation, draft genome sequencing and identification of Phyllobacterium sp. NSA23, isolated from leaf soil.</title>
        <authorList>
            <person name="Akita H."/>
        </authorList>
    </citation>
    <scope>NUCLEOTIDE SEQUENCE [LARGE SCALE GENOMIC DNA]</scope>
    <source>
        <strain evidence="9 10">NSA23</strain>
    </source>
</reference>
<keyword evidence="6 7" id="KW-0472">Membrane</keyword>
<comment type="subcellular location">
    <subcellularLocation>
        <location evidence="7">Cell membrane</location>
        <topology evidence="7">Multi-pass membrane protein</topology>
    </subcellularLocation>
    <subcellularLocation>
        <location evidence="1">Membrane</location>
        <topology evidence="1">Multi-pass membrane protein</topology>
    </subcellularLocation>
</comment>
<evidence type="ECO:0000256" key="6">
    <source>
        <dbReference type="ARBA" id="ARBA00023136"/>
    </source>
</evidence>
<organism evidence="9 10">
    <name type="scientific">Phyllobacterium phragmitis</name>
    <dbReference type="NCBI Taxonomy" id="2670329"/>
    <lineage>
        <taxon>Bacteria</taxon>
        <taxon>Pseudomonadati</taxon>
        <taxon>Pseudomonadota</taxon>
        <taxon>Alphaproteobacteria</taxon>
        <taxon>Hyphomicrobiales</taxon>
        <taxon>Phyllobacteriaceae</taxon>
        <taxon>Phyllobacterium</taxon>
    </lineage>
</organism>
<proteinExistence type="inferred from homology"/>
<dbReference type="RefSeq" id="WP_407863703.1">
    <property type="nucleotide sequence ID" value="NZ_BAAFZP010000001.1"/>
</dbReference>
<keyword evidence="2 7" id="KW-0813">Transport</keyword>
<comment type="cofactor">
    <cofactor evidence="7">
        <name>heme b</name>
        <dbReference type="ChEBI" id="CHEBI:60344"/>
    </cofactor>
    <text evidence="7">Binds 1 heme b (iron(II)-protoporphyrin IX) group per subunit.</text>
</comment>
<keyword evidence="4 7" id="KW-1133">Transmembrane helix</keyword>
<evidence type="ECO:0000256" key="7">
    <source>
        <dbReference type="HAMAP-Rule" id="MF_01207"/>
    </source>
</evidence>
<keyword evidence="3 7" id="KW-0812">Transmembrane</keyword>
<sequence>MAATDIARRAKRRGDALIWALYGIGFLPALWSFYLGSTGGLGADPVKEFEHRLGLWTLRFLILTLMVSPLREIFSINLLRYRRALGLLAFYYGVMHFSVYMILDQALDLNAVIADIVKRPFITIGMASLLILVPLAVTSNAWSIRRMGRGWIRLHRLIYVAAAGGAIHFILSVKSWPAEPVIYAAIVTVLLAWRIVRPSFLRWRRSARAAAQRPTRSTSPNQTYLSK</sequence>
<comment type="caution">
    <text evidence="9">The sequence shown here is derived from an EMBL/GenBank/DDBJ whole genome shotgun (WGS) entry which is preliminary data.</text>
</comment>
<keyword evidence="7" id="KW-0249">Electron transport</keyword>
<evidence type="ECO:0000313" key="9">
    <source>
        <dbReference type="EMBL" id="GAB1580762.1"/>
    </source>
</evidence>
<keyword evidence="7" id="KW-1003">Cell membrane</keyword>
<dbReference type="NCBIfam" id="NF003833">
    <property type="entry name" value="PRK05419.1-5"/>
    <property type="match status" value="1"/>
</dbReference>
<feature type="transmembrane region" description="Helical" evidence="7">
    <location>
        <begin position="156"/>
        <end position="174"/>
    </location>
</feature>
<keyword evidence="10" id="KW-1185">Reference proteome</keyword>
<keyword evidence="7" id="KW-0479">Metal-binding</keyword>
<keyword evidence="7" id="KW-0285">Flavoprotein</keyword>
<dbReference type="HAMAP" id="MF_01207">
    <property type="entry name" value="MsrQ"/>
    <property type="match status" value="1"/>
</dbReference>
<dbReference type="Proteomes" id="UP001628091">
    <property type="component" value="Unassembled WGS sequence"/>
</dbReference>
<feature type="domain" description="Ferric oxidoreductase" evidence="8">
    <location>
        <begin position="53"/>
        <end position="164"/>
    </location>
</feature>
<keyword evidence="5 7" id="KW-0408">Iron</keyword>
<dbReference type="InterPro" id="IPR013130">
    <property type="entry name" value="Fe3_Rdtase_TM_dom"/>
</dbReference>
<feature type="transmembrane region" description="Helical" evidence="7">
    <location>
        <begin position="54"/>
        <end position="73"/>
    </location>
</feature>
<evidence type="ECO:0000256" key="4">
    <source>
        <dbReference type="ARBA" id="ARBA00022989"/>
    </source>
</evidence>
<feature type="transmembrane region" description="Helical" evidence="7">
    <location>
        <begin position="123"/>
        <end position="144"/>
    </location>
</feature>
<dbReference type="InterPro" id="IPR022837">
    <property type="entry name" value="MsrQ-like"/>
</dbReference>
<gene>
    <name evidence="7 9" type="primary">msrQ</name>
    <name evidence="9" type="ORF">PPNSA23_07050</name>
</gene>
<comment type="function">
    <text evidence="7">Part of the MsrPQ system that repairs oxidized periplasmic proteins containing methionine sulfoxide residues (Met-O), using respiratory chain electrons. Thus protects these proteins from oxidative-stress damage caused by reactive species of oxygen and chlorine generated by the host defense mechanisms. MsrPQ is essential for the maintenance of envelope integrity under bleach stress, rescuing a wide series of structurally unrelated periplasmic proteins from methionine oxidation. MsrQ provides electrons for reduction to the reductase catalytic subunit MsrP, using the quinone pool of the respiratory chain.</text>
</comment>
<evidence type="ECO:0000259" key="8">
    <source>
        <dbReference type="Pfam" id="PF01794"/>
    </source>
</evidence>
<evidence type="ECO:0000256" key="1">
    <source>
        <dbReference type="ARBA" id="ARBA00004141"/>
    </source>
</evidence>
<evidence type="ECO:0000256" key="3">
    <source>
        <dbReference type="ARBA" id="ARBA00022692"/>
    </source>
</evidence>
<feature type="transmembrane region" description="Helical" evidence="7">
    <location>
        <begin position="85"/>
        <end position="103"/>
    </location>
</feature>